<feature type="transmembrane region" description="Helical" evidence="2">
    <location>
        <begin position="29"/>
        <end position="51"/>
    </location>
</feature>
<dbReference type="InterPro" id="IPR013083">
    <property type="entry name" value="Znf_RING/FYVE/PHD"/>
</dbReference>
<dbReference type="Gene3D" id="3.30.40.10">
    <property type="entry name" value="Zinc/RING finger domain, C3HC4 (zinc finger)"/>
    <property type="match status" value="1"/>
</dbReference>
<name>A0A8H4QVG5_9HELO</name>
<sequence>MAISTLLHVRDSHLNEGEKLHLAGIGNGAIAGMAICLCVLVFVPVAWALFIRRRRRRMMHSPPKQRLEARRELEIVTIASSGHESHRKSNSQSQDSECAICLNDLYYKGESSGSGSRSSALTLLERLQEGENLTLKKCNHMFHGSCLTSWFLLERRDCPVCRADYFEGIVEEKKGWKKFSFKRKQRARAGEDVACGA</sequence>
<feature type="domain" description="RING-type" evidence="3">
    <location>
        <begin position="98"/>
        <end position="162"/>
    </location>
</feature>
<keyword evidence="2" id="KW-0472">Membrane</keyword>
<dbReference type="PANTHER" id="PTHR45676:SF41">
    <property type="entry name" value="RING-H2 FINGER PROTEIN ATL66"/>
    <property type="match status" value="1"/>
</dbReference>
<dbReference type="SUPFAM" id="SSF57850">
    <property type="entry name" value="RING/U-box"/>
    <property type="match status" value="1"/>
</dbReference>
<accession>A0A8H4QVG5</accession>
<comment type="caution">
    <text evidence="4">The sequence shown here is derived from an EMBL/GenBank/DDBJ whole genome shotgun (WGS) entry which is preliminary data.</text>
</comment>
<gene>
    <name evidence="4" type="ORF">G7Y89_g15026</name>
</gene>
<protein>
    <recommendedName>
        <fullName evidence="3">RING-type domain-containing protein</fullName>
    </recommendedName>
</protein>
<reference evidence="4 5" key="1">
    <citation type="submission" date="2020-03" db="EMBL/GenBank/DDBJ databases">
        <title>Draft Genome Sequence of Cudoniella acicularis.</title>
        <authorList>
            <person name="Buettner E."/>
            <person name="Kellner H."/>
        </authorList>
    </citation>
    <scope>NUCLEOTIDE SEQUENCE [LARGE SCALE GENOMIC DNA]</scope>
    <source>
        <strain evidence="4 5">DSM 108380</strain>
    </source>
</reference>
<dbReference type="EMBL" id="JAAMPI010002166">
    <property type="protein sequence ID" value="KAF4617956.1"/>
    <property type="molecule type" value="Genomic_DNA"/>
</dbReference>
<dbReference type="GO" id="GO:0008270">
    <property type="term" value="F:zinc ion binding"/>
    <property type="evidence" value="ECO:0007669"/>
    <property type="project" value="UniProtKB-KW"/>
</dbReference>
<dbReference type="OrthoDB" id="8062037at2759"/>
<keyword evidence="5" id="KW-1185">Reference proteome</keyword>
<evidence type="ECO:0000256" key="2">
    <source>
        <dbReference type="SAM" id="Phobius"/>
    </source>
</evidence>
<organism evidence="4 5">
    <name type="scientific">Cudoniella acicularis</name>
    <dbReference type="NCBI Taxonomy" id="354080"/>
    <lineage>
        <taxon>Eukaryota</taxon>
        <taxon>Fungi</taxon>
        <taxon>Dikarya</taxon>
        <taxon>Ascomycota</taxon>
        <taxon>Pezizomycotina</taxon>
        <taxon>Leotiomycetes</taxon>
        <taxon>Helotiales</taxon>
        <taxon>Tricladiaceae</taxon>
        <taxon>Cudoniella</taxon>
    </lineage>
</organism>
<keyword evidence="1" id="KW-0862">Zinc</keyword>
<evidence type="ECO:0000256" key="1">
    <source>
        <dbReference type="PROSITE-ProRule" id="PRU00175"/>
    </source>
</evidence>
<keyword evidence="1" id="KW-0479">Metal-binding</keyword>
<evidence type="ECO:0000259" key="3">
    <source>
        <dbReference type="PROSITE" id="PS50089"/>
    </source>
</evidence>
<proteinExistence type="predicted"/>
<dbReference type="Pfam" id="PF13639">
    <property type="entry name" value="zf-RING_2"/>
    <property type="match status" value="1"/>
</dbReference>
<dbReference type="InterPro" id="IPR001841">
    <property type="entry name" value="Znf_RING"/>
</dbReference>
<dbReference type="AlphaFoldDB" id="A0A8H4QVG5"/>
<evidence type="ECO:0000313" key="4">
    <source>
        <dbReference type="EMBL" id="KAF4617956.1"/>
    </source>
</evidence>
<dbReference type="SMART" id="SM00184">
    <property type="entry name" value="RING"/>
    <property type="match status" value="1"/>
</dbReference>
<dbReference type="UniPathway" id="UPA00143"/>
<dbReference type="PROSITE" id="PS50089">
    <property type="entry name" value="ZF_RING_2"/>
    <property type="match status" value="1"/>
</dbReference>
<dbReference type="Proteomes" id="UP000566819">
    <property type="component" value="Unassembled WGS sequence"/>
</dbReference>
<dbReference type="CDD" id="cd16448">
    <property type="entry name" value="RING-H2"/>
    <property type="match status" value="1"/>
</dbReference>
<keyword evidence="1" id="KW-0863">Zinc-finger</keyword>
<dbReference type="GO" id="GO:0016567">
    <property type="term" value="P:protein ubiquitination"/>
    <property type="evidence" value="ECO:0007669"/>
    <property type="project" value="UniProtKB-UniPathway"/>
</dbReference>
<keyword evidence="2" id="KW-0812">Transmembrane</keyword>
<keyword evidence="2" id="KW-1133">Transmembrane helix</keyword>
<evidence type="ECO:0000313" key="5">
    <source>
        <dbReference type="Proteomes" id="UP000566819"/>
    </source>
</evidence>
<dbReference type="PANTHER" id="PTHR45676">
    <property type="entry name" value="RING-H2 FINGER PROTEIN ATL51-RELATED"/>
    <property type="match status" value="1"/>
</dbReference>